<gene>
    <name evidence="1" type="ORF">SAMN04488021_1502</name>
</gene>
<evidence type="ECO:0000313" key="1">
    <source>
        <dbReference type="EMBL" id="SFH99493.1"/>
    </source>
</evidence>
<organism evidence="1 2">
    <name type="scientific">Paracoccus aminovorans</name>
    <dbReference type="NCBI Taxonomy" id="34004"/>
    <lineage>
        <taxon>Bacteria</taxon>
        <taxon>Pseudomonadati</taxon>
        <taxon>Pseudomonadota</taxon>
        <taxon>Alphaproteobacteria</taxon>
        <taxon>Rhodobacterales</taxon>
        <taxon>Paracoccaceae</taxon>
        <taxon>Paracoccus</taxon>
    </lineage>
</organism>
<dbReference type="AlphaFoldDB" id="A0A1I3EKU5"/>
<sequence length="653" mass="71297">MSGTEPSRPTGDPDENLVWVAVPRRVLTGAPAPGAADAATDSQTALLRGRLSGYHSDHSRIELRVDQATISGDIFLRVNAEEIWVASFRSVPNGAPGAGQEIAVTAQDRLRAVATGQLLLEPNGAEYVLTLTFEGKLDGLPVLTPIRALMQHVGAAPRHLNLEVLSEISVPALPVLDRNGCEMGLIDALTDAAFEVTSLEGRVDLPEAPEGGWSEKQLHTLMNDFARSDLVRPGFAIRLLWLSRSNRENLQGVMFDTGDDLPRQGAAVFASAITDTTAPALADRKLLQTAIHEIGHVLNLTHRFDRQVGRADSLSFMNYDWQYAGGSSAFWRKFNYCFDDDELSFLHHGHYHSLVPGGDVFGSAHYWSGLAMGYSPILPEMRLPGWRLELLPPVSGPTFQLGQPVLLGLLLTNETGAESLLPRDVLDPKAGSLEVWISRESGTRDDPAAAFRPVTHRCVHQSAGEPLKLADGAALEDNLNLTYGLSGFPFSEPGTYRITAYLHLGTEHAGSIARSEVLRIRVMSPESKVEDRAALTLFEPTAGACIALGGSAAYETAVSDLMETAARLTGRKKAPHPVSVGIWRALGFHFDRQYLRFDRGRFYEAAPQEKEAEICRRQLTSETLDCLDPVTRQATLKWTAQVREASKDYGQDP</sequence>
<dbReference type="STRING" id="34004.SAMN04488021_1502"/>
<dbReference type="OrthoDB" id="827535at2"/>
<proteinExistence type="predicted"/>
<dbReference type="SUPFAM" id="SSF55486">
    <property type="entry name" value="Metalloproteases ('zincins'), catalytic domain"/>
    <property type="match status" value="1"/>
</dbReference>
<name>A0A1I3EKU5_9RHOB</name>
<evidence type="ECO:0008006" key="3">
    <source>
        <dbReference type="Google" id="ProtNLM"/>
    </source>
</evidence>
<protein>
    <recommendedName>
        <fullName evidence="3">Metallo-peptidase family M12B Reprolysin-like</fullName>
    </recommendedName>
</protein>
<dbReference type="GO" id="GO:0008237">
    <property type="term" value="F:metallopeptidase activity"/>
    <property type="evidence" value="ECO:0007669"/>
    <property type="project" value="InterPro"/>
</dbReference>
<dbReference type="Proteomes" id="UP000183635">
    <property type="component" value="Unassembled WGS sequence"/>
</dbReference>
<dbReference type="InterPro" id="IPR024079">
    <property type="entry name" value="MetalloPept_cat_dom_sf"/>
</dbReference>
<evidence type="ECO:0000313" key="2">
    <source>
        <dbReference type="Proteomes" id="UP000183635"/>
    </source>
</evidence>
<dbReference type="RefSeq" id="WP_074970701.1">
    <property type="nucleotide sequence ID" value="NZ_CBCRYP010000047.1"/>
</dbReference>
<dbReference type="EMBL" id="FOPU01000050">
    <property type="protein sequence ID" value="SFH99493.1"/>
    <property type="molecule type" value="Genomic_DNA"/>
</dbReference>
<reference evidence="1 2" key="1">
    <citation type="submission" date="2016-10" db="EMBL/GenBank/DDBJ databases">
        <authorList>
            <person name="de Groot N.N."/>
        </authorList>
    </citation>
    <scope>NUCLEOTIDE SEQUENCE [LARGE SCALE GENOMIC DNA]</scope>
    <source>
        <strain evidence="1 2">DSM 8537</strain>
    </source>
</reference>
<accession>A0A1I3EKU5</accession>
<dbReference type="Gene3D" id="3.40.390.10">
    <property type="entry name" value="Collagenase (Catalytic Domain)"/>
    <property type="match status" value="1"/>
</dbReference>
<keyword evidence="2" id="KW-1185">Reference proteome</keyword>